<name>A0A2N3VLF2_9NOCA</name>
<sequence>MIPTIVWGTGNVGRAAIRAVAAHPALVLTGVLVHNPDKVGRDAGTLAGLDTELGVPATDDIDALLATGPQAVVYAASGEIRPDDALADIVRAIRVGAVVVTPALYALYDPRNAPAEMREPVLEAIAVGGGSLFVSGVDPGWGNDVLPLLISGLAATVDVVRCQEIFDYSTYDQPDSVRYLVGMGQPMDYQPPMLMAGVPTMVWGGQIRLMARALGVEIDEIRETVDRRALDSTVQTTRMGAFDAGTQGAVRFEVQGIIDGQARIVIEHVTRIHPSCAPDWPTPPDGDGAHRVIIEGSPRIEVSVEATDEGGNRAAGGNATAVGRLVNAVDWLVEAPPGLYDALDVPLRAAVGKLGRTPR</sequence>
<dbReference type="InterPro" id="IPR036291">
    <property type="entry name" value="NAD(P)-bd_dom_sf"/>
</dbReference>
<keyword evidence="1" id="KW-0521">NADP</keyword>
<dbReference type="OrthoDB" id="4759936at2"/>
<dbReference type="GO" id="GO:0009089">
    <property type="term" value="P:lysine biosynthetic process via diaminopimelate"/>
    <property type="evidence" value="ECO:0007669"/>
    <property type="project" value="InterPro"/>
</dbReference>
<dbReference type="Pfam" id="PF01113">
    <property type="entry name" value="DapB_N"/>
    <property type="match status" value="1"/>
</dbReference>
<protein>
    <submittedName>
        <fullName evidence="5">Uncharacterized protein</fullName>
    </submittedName>
</protein>
<evidence type="ECO:0000256" key="2">
    <source>
        <dbReference type="ARBA" id="ARBA00023002"/>
    </source>
</evidence>
<evidence type="ECO:0000259" key="3">
    <source>
        <dbReference type="Pfam" id="PF01113"/>
    </source>
</evidence>
<proteinExistence type="predicted"/>
<reference evidence="5 6" key="1">
    <citation type="submission" date="2017-12" db="EMBL/GenBank/DDBJ databases">
        <title>Sequencing the genomes of 1000 Actinobacteria strains.</title>
        <authorList>
            <person name="Klenk H.-P."/>
        </authorList>
    </citation>
    <scope>NUCLEOTIDE SEQUENCE [LARGE SCALE GENOMIC DNA]</scope>
    <source>
        <strain evidence="5 6">DSM 44489</strain>
    </source>
</reference>
<dbReference type="RefSeq" id="WP_101468005.1">
    <property type="nucleotide sequence ID" value="NZ_PJMW01000002.1"/>
</dbReference>
<evidence type="ECO:0000313" key="6">
    <source>
        <dbReference type="Proteomes" id="UP000233766"/>
    </source>
</evidence>
<accession>A0A2N3VLF2</accession>
<dbReference type="SUPFAM" id="SSF51735">
    <property type="entry name" value="NAD(P)-binding Rossmann-fold domains"/>
    <property type="match status" value="1"/>
</dbReference>
<dbReference type="EMBL" id="PJMW01000002">
    <property type="protein sequence ID" value="PKV82447.1"/>
    <property type="molecule type" value="Genomic_DNA"/>
</dbReference>
<evidence type="ECO:0000313" key="5">
    <source>
        <dbReference type="EMBL" id="PKV82447.1"/>
    </source>
</evidence>
<comment type="caution">
    <text evidence="5">The sequence shown here is derived from an EMBL/GenBank/DDBJ whole genome shotgun (WGS) entry which is preliminary data.</text>
</comment>
<organism evidence="5 6">
    <name type="scientific">Nocardia fluminea</name>
    <dbReference type="NCBI Taxonomy" id="134984"/>
    <lineage>
        <taxon>Bacteria</taxon>
        <taxon>Bacillati</taxon>
        <taxon>Actinomycetota</taxon>
        <taxon>Actinomycetes</taxon>
        <taxon>Mycobacteriales</taxon>
        <taxon>Nocardiaceae</taxon>
        <taxon>Nocardia</taxon>
    </lineage>
</organism>
<evidence type="ECO:0000256" key="1">
    <source>
        <dbReference type="ARBA" id="ARBA00022857"/>
    </source>
</evidence>
<dbReference type="GO" id="GO:0008839">
    <property type="term" value="F:4-hydroxy-tetrahydrodipicolinate reductase"/>
    <property type="evidence" value="ECO:0007669"/>
    <property type="project" value="InterPro"/>
</dbReference>
<dbReference type="CDD" id="cd24146">
    <property type="entry name" value="nat-AmDH_N_like"/>
    <property type="match status" value="1"/>
</dbReference>
<dbReference type="Pfam" id="PF19328">
    <property type="entry name" value="DAP_DH_C"/>
    <property type="match status" value="1"/>
</dbReference>
<evidence type="ECO:0000259" key="4">
    <source>
        <dbReference type="Pfam" id="PF19328"/>
    </source>
</evidence>
<dbReference type="InterPro" id="IPR000846">
    <property type="entry name" value="DapB_N"/>
</dbReference>
<feature type="domain" description="Dihydrodipicolinate reductase N-terminal" evidence="3">
    <location>
        <begin position="5"/>
        <end position="67"/>
    </location>
</feature>
<feature type="domain" description="2,4-diaminopentanoate dehydrogenase C-terminal" evidence="4">
    <location>
        <begin position="145"/>
        <end position="351"/>
    </location>
</feature>
<gene>
    <name evidence="5" type="ORF">ATK86_6936</name>
</gene>
<dbReference type="AlphaFoldDB" id="A0A2N3VLF2"/>
<keyword evidence="6" id="KW-1185">Reference proteome</keyword>
<keyword evidence="2" id="KW-0560">Oxidoreductase</keyword>
<dbReference type="InterPro" id="IPR045760">
    <property type="entry name" value="DAP_DH_C"/>
</dbReference>
<dbReference type="Gene3D" id="3.40.50.720">
    <property type="entry name" value="NAD(P)-binding Rossmann-like Domain"/>
    <property type="match status" value="1"/>
</dbReference>
<dbReference type="Proteomes" id="UP000233766">
    <property type="component" value="Unassembled WGS sequence"/>
</dbReference>